<sequence length="99" mass="10730">AWLWITTMSAFTGLTPSYPSSAASVSMEQIPWLSSVTRKVSLIRSALIYLKIISTGSRTLTTSFLKCTSLDMALSPILHGELTTSLMLSCITSISNLKV</sequence>
<accession>A0ABN9KTF1</accession>
<proteinExistence type="predicted"/>
<keyword evidence="2" id="KW-1185">Reference proteome</keyword>
<name>A0ABN9KTF1_9NEOB</name>
<dbReference type="EMBL" id="CAUEEQ010001436">
    <property type="protein sequence ID" value="CAJ0919754.1"/>
    <property type="molecule type" value="Genomic_DNA"/>
</dbReference>
<dbReference type="Proteomes" id="UP001176940">
    <property type="component" value="Unassembled WGS sequence"/>
</dbReference>
<protein>
    <submittedName>
        <fullName evidence="1">Uncharacterized protein</fullName>
    </submittedName>
</protein>
<comment type="caution">
    <text evidence="1">The sequence shown here is derived from an EMBL/GenBank/DDBJ whole genome shotgun (WGS) entry which is preliminary data.</text>
</comment>
<reference evidence="1" key="1">
    <citation type="submission" date="2023-07" db="EMBL/GenBank/DDBJ databases">
        <authorList>
            <person name="Stuckert A."/>
        </authorList>
    </citation>
    <scope>NUCLEOTIDE SEQUENCE</scope>
</reference>
<feature type="non-terminal residue" evidence="1">
    <location>
        <position position="99"/>
    </location>
</feature>
<organism evidence="1 2">
    <name type="scientific">Ranitomeya imitator</name>
    <name type="common">mimic poison frog</name>
    <dbReference type="NCBI Taxonomy" id="111125"/>
    <lineage>
        <taxon>Eukaryota</taxon>
        <taxon>Metazoa</taxon>
        <taxon>Chordata</taxon>
        <taxon>Craniata</taxon>
        <taxon>Vertebrata</taxon>
        <taxon>Euteleostomi</taxon>
        <taxon>Amphibia</taxon>
        <taxon>Batrachia</taxon>
        <taxon>Anura</taxon>
        <taxon>Neobatrachia</taxon>
        <taxon>Hyloidea</taxon>
        <taxon>Dendrobatidae</taxon>
        <taxon>Dendrobatinae</taxon>
        <taxon>Ranitomeya</taxon>
    </lineage>
</organism>
<gene>
    <name evidence="1" type="ORF">RIMI_LOCUS1118211</name>
</gene>
<evidence type="ECO:0000313" key="1">
    <source>
        <dbReference type="EMBL" id="CAJ0919754.1"/>
    </source>
</evidence>
<evidence type="ECO:0000313" key="2">
    <source>
        <dbReference type="Proteomes" id="UP001176940"/>
    </source>
</evidence>
<feature type="non-terminal residue" evidence="1">
    <location>
        <position position="1"/>
    </location>
</feature>